<reference evidence="2 3" key="1">
    <citation type="submission" date="2017-07" db="EMBL/GenBank/DDBJ databases">
        <title>Isolation and whole genome analysis of endospore-forming bacteria from heroin.</title>
        <authorList>
            <person name="Kalinowski J."/>
            <person name="Ahrens B."/>
            <person name="Al-Dilaimi A."/>
            <person name="Winkler A."/>
            <person name="Wibberg D."/>
            <person name="Schleenbecker U."/>
            <person name="Ruckert C."/>
            <person name="Wolfel R."/>
            <person name="Grass G."/>
        </authorList>
    </citation>
    <scope>NUCLEOTIDE SEQUENCE [LARGE SCALE GENOMIC DNA]</scope>
    <source>
        <strain evidence="2 3">7539</strain>
    </source>
</reference>
<protein>
    <recommendedName>
        <fullName evidence="1">Anti-bacteriophage protein A/HamA C-terminal domain-containing protein</fullName>
    </recommendedName>
</protein>
<feature type="domain" description="Anti-bacteriophage protein A/HamA C-terminal" evidence="1">
    <location>
        <begin position="17"/>
        <end position="258"/>
    </location>
</feature>
<dbReference type="Proteomes" id="UP000216207">
    <property type="component" value="Unassembled WGS sequence"/>
</dbReference>
<accession>A0A268NV02</accession>
<sequence>MSSLKGVRCVSQEYHVVFYVDDFSEEMKNIFRTQLSYICHGASKASRSRKKYNYKNTVKAFIKRYEGKPDSTKIGMMGELLTHIFIIQFLPEFNTISPFFNMEEKSITKGFDVLLYSSSNNEVWITEVKSGELHKGKDSNETNKILLSTAKFDLKGRLNQNEDSLWDNAINKATLALENKKDTKDAVLEILEEIGDEITEQQATSGDKNVILVSNLFANLNDEIQEHVLDNFYKKTMDESLFNKLFVISLQKNTYRKIYQFLKDEEKS</sequence>
<dbReference type="EMBL" id="NPCC01000038">
    <property type="protein sequence ID" value="PAE87221.1"/>
    <property type="molecule type" value="Genomic_DNA"/>
</dbReference>
<name>A0A268NV02_SHOCL</name>
<dbReference type="InterPro" id="IPR014976">
    <property type="entry name" value="AbpA_HamA_C"/>
</dbReference>
<evidence type="ECO:0000313" key="3">
    <source>
        <dbReference type="Proteomes" id="UP000216207"/>
    </source>
</evidence>
<gene>
    <name evidence="2" type="ORF">CHH72_19660</name>
</gene>
<dbReference type="AlphaFoldDB" id="A0A268NV02"/>
<organism evidence="2 3">
    <name type="scientific">Shouchella clausii</name>
    <name type="common">Alkalihalobacillus clausii</name>
    <dbReference type="NCBI Taxonomy" id="79880"/>
    <lineage>
        <taxon>Bacteria</taxon>
        <taxon>Bacillati</taxon>
        <taxon>Bacillota</taxon>
        <taxon>Bacilli</taxon>
        <taxon>Bacillales</taxon>
        <taxon>Bacillaceae</taxon>
        <taxon>Shouchella</taxon>
    </lineage>
</organism>
<evidence type="ECO:0000313" key="2">
    <source>
        <dbReference type="EMBL" id="PAE87221.1"/>
    </source>
</evidence>
<comment type="caution">
    <text evidence="2">The sequence shown here is derived from an EMBL/GenBank/DDBJ whole genome shotgun (WGS) entry which is preliminary data.</text>
</comment>
<dbReference type="Pfam" id="PF08878">
    <property type="entry name" value="HamA"/>
    <property type="match status" value="1"/>
</dbReference>
<evidence type="ECO:0000259" key="1">
    <source>
        <dbReference type="Pfam" id="PF08878"/>
    </source>
</evidence>
<proteinExistence type="predicted"/>
<dbReference type="RefSeq" id="WP_095327282.1">
    <property type="nucleotide sequence ID" value="NZ_NPCC01000038.1"/>
</dbReference>